<dbReference type="InterPro" id="IPR043502">
    <property type="entry name" value="DNA/RNA_pol_sf"/>
</dbReference>
<feature type="domain" description="Reverse transcriptase" evidence="2">
    <location>
        <begin position="205"/>
        <end position="359"/>
    </location>
</feature>
<gene>
    <name evidence="3" type="primary">PLESTM_018359</name>
    <name evidence="3" type="ORF">PLESTB_000057600</name>
    <name evidence="4" type="ORF">PLESTB_000713500</name>
</gene>
<accession>A0A9W6B9L2</accession>
<dbReference type="Gene3D" id="3.30.420.10">
    <property type="entry name" value="Ribonuclease H-like superfamily/Ribonuclease H"/>
    <property type="match status" value="1"/>
</dbReference>
<evidence type="ECO:0000313" key="4">
    <source>
        <dbReference type="EMBL" id="GLC53150.1"/>
    </source>
</evidence>
<dbReference type="InterPro" id="IPR052055">
    <property type="entry name" value="Hepadnavirus_pol/RT"/>
</dbReference>
<protein>
    <recommendedName>
        <fullName evidence="2">Reverse transcriptase domain-containing protein</fullName>
    </recommendedName>
</protein>
<sequence length="767" mass="86041">MPAFGVPRLVLSDTFRAAAPEQRAAPVDRGQGAIMREEPPREPAPVAAQQPGGAPAAAEAAPGPARNAPMRAGRSQVDTRRAREQEDILNAAGGDGLPDVPAEVESSDKEKPQRFMRGRLKEKYAFWKSFVRNPLVLSWILVGFPLLWVVSQPAPFMGRNHGSTREHSQFVSEAIAELVKTGTAIRVEKQPHCVLPLGVAVRADGKKRLILDARYVNEHVVTPGFKYETLAAMQQVLQPNDYAFTIDFKSGYHHVDMHPDFWTFLGFRWDGQFYVFTQLPFGLAPACWAFTKVTRELLTRWRTESHRCSGYLDDSVHAHQQPDALALIQERVFADCAQAGFLVSFEICQPIAQEFTYLGALVNTVTGTMTVPAEKREALMQHISGILNHRDRCQIHAIASVTGHLMSMSYSFGQMSVVMTRRMMQWENEMLRQGYALHHHAPLSDEVVSELSFWRESFLLYDGRRPIWAPPYMHTIKVFTDAAGASSRCTVSFGGWGGWADLPSLPKAAGPWLFDTRGSSSGFLEINAALNVLRSLNKDGLLVNQRILLHTDSQVADSALRKGGSMSDAIQSACFNVFWFCIQNNINLVTTWIPREHNQLADDLSKRDDACDWKLHPEVFEAIGQEWGPFSVDLFASDHNHQMRPYYTFLHTLGTAGVNAFTMQWPRGAWCNPPFTVMSRVLAHAALCRTAMTLIAPVWPGAVWWPSLVENEFIFRPFVRGCWVLPRRPDLFLDRRGVGHLPKWAMVALQLDFSCDCPYAVSVPTLR</sequence>
<keyword evidence="5" id="KW-1185">Reference proteome</keyword>
<dbReference type="Pfam" id="PF00078">
    <property type="entry name" value="RVT_1"/>
    <property type="match status" value="1"/>
</dbReference>
<proteinExistence type="predicted"/>
<dbReference type="InterPro" id="IPR043128">
    <property type="entry name" value="Rev_trsase/Diguanyl_cyclase"/>
</dbReference>
<dbReference type="PANTHER" id="PTHR33050:SF7">
    <property type="entry name" value="RIBONUCLEASE H"/>
    <property type="match status" value="1"/>
</dbReference>
<dbReference type="GO" id="GO:0009307">
    <property type="term" value="P:DNA restriction-modification system"/>
    <property type="evidence" value="ECO:0007669"/>
    <property type="project" value="InterPro"/>
</dbReference>
<dbReference type="InterPro" id="IPR008593">
    <property type="entry name" value="Dam_MeTrfase"/>
</dbReference>
<dbReference type="GO" id="GO:0009007">
    <property type="term" value="F:site-specific DNA-methyltransferase (adenine-specific) activity"/>
    <property type="evidence" value="ECO:0007669"/>
    <property type="project" value="InterPro"/>
</dbReference>
<dbReference type="Proteomes" id="UP001165080">
    <property type="component" value="Unassembled WGS sequence"/>
</dbReference>
<feature type="compositionally biased region" description="Basic and acidic residues" evidence="1">
    <location>
        <begin position="77"/>
        <end position="86"/>
    </location>
</feature>
<reference evidence="3" key="1">
    <citation type="submission" date="2022-08" db="EMBL/GenBank/DDBJ databases">
        <authorList>
            <person name="Takahashi K."/>
            <person name="Suzuki S."/>
            <person name="Kawachi M."/>
            <person name="Higashiyama T."/>
            <person name="Nozaki H."/>
        </authorList>
    </citation>
    <scope>NUCLEOTIDE SEQUENCE</scope>
    <source>
        <strain evidence="3">NIES-4479</strain>
    </source>
</reference>
<dbReference type="Gene3D" id="3.30.70.270">
    <property type="match status" value="1"/>
</dbReference>
<name>A0A9W6B9L2_9CHLO</name>
<dbReference type="CDD" id="cd03714">
    <property type="entry name" value="RT_DIRS1"/>
    <property type="match status" value="1"/>
</dbReference>
<evidence type="ECO:0000256" key="1">
    <source>
        <dbReference type="SAM" id="MobiDB-lite"/>
    </source>
</evidence>
<organism evidence="3 5">
    <name type="scientific">Pleodorina starrii</name>
    <dbReference type="NCBI Taxonomy" id="330485"/>
    <lineage>
        <taxon>Eukaryota</taxon>
        <taxon>Viridiplantae</taxon>
        <taxon>Chlorophyta</taxon>
        <taxon>core chlorophytes</taxon>
        <taxon>Chlorophyceae</taxon>
        <taxon>CS clade</taxon>
        <taxon>Chlamydomonadales</taxon>
        <taxon>Volvocaceae</taxon>
        <taxon>Pleodorina</taxon>
    </lineage>
</organism>
<dbReference type="PANTHER" id="PTHR33050">
    <property type="entry name" value="REVERSE TRANSCRIPTASE DOMAIN-CONTAINING PROTEIN"/>
    <property type="match status" value="1"/>
</dbReference>
<dbReference type="InterPro" id="IPR036397">
    <property type="entry name" value="RNaseH_sf"/>
</dbReference>
<dbReference type="CDD" id="cd09275">
    <property type="entry name" value="RNase_HI_RT_DIRS1"/>
    <property type="match status" value="1"/>
</dbReference>
<dbReference type="InterPro" id="IPR000477">
    <property type="entry name" value="RT_dom"/>
</dbReference>
<dbReference type="EMBL" id="BRXU01000001">
    <property type="protein sequence ID" value="GLC48086.1"/>
    <property type="molecule type" value="Genomic_DNA"/>
</dbReference>
<dbReference type="SUPFAM" id="SSF53098">
    <property type="entry name" value="Ribonuclease H-like"/>
    <property type="match status" value="1"/>
</dbReference>
<feature type="region of interest" description="Disordered" evidence="1">
    <location>
        <begin position="13"/>
        <end position="111"/>
    </location>
</feature>
<dbReference type="Pfam" id="PF05869">
    <property type="entry name" value="Dam"/>
    <property type="match status" value="1"/>
</dbReference>
<evidence type="ECO:0000313" key="3">
    <source>
        <dbReference type="EMBL" id="GLC48086.1"/>
    </source>
</evidence>
<dbReference type="AlphaFoldDB" id="A0A9W6B9L2"/>
<comment type="caution">
    <text evidence="3">The sequence shown here is derived from an EMBL/GenBank/DDBJ whole genome shotgun (WGS) entry which is preliminary data.</text>
</comment>
<dbReference type="SUPFAM" id="SSF56672">
    <property type="entry name" value="DNA/RNA polymerases"/>
    <property type="match status" value="1"/>
</dbReference>
<dbReference type="GO" id="GO:0003677">
    <property type="term" value="F:DNA binding"/>
    <property type="evidence" value="ECO:0007669"/>
    <property type="project" value="InterPro"/>
</dbReference>
<evidence type="ECO:0000313" key="5">
    <source>
        <dbReference type="Proteomes" id="UP001165080"/>
    </source>
</evidence>
<evidence type="ECO:0000259" key="2">
    <source>
        <dbReference type="Pfam" id="PF00078"/>
    </source>
</evidence>
<feature type="compositionally biased region" description="Low complexity" evidence="1">
    <location>
        <begin position="44"/>
        <end position="69"/>
    </location>
</feature>
<dbReference type="EMBL" id="BRXU01000007">
    <property type="protein sequence ID" value="GLC53150.1"/>
    <property type="molecule type" value="Genomic_DNA"/>
</dbReference>
<dbReference type="Gene3D" id="3.10.10.10">
    <property type="entry name" value="HIV Type 1 Reverse Transcriptase, subunit A, domain 1"/>
    <property type="match status" value="1"/>
</dbReference>
<reference evidence="3 5" key="2">
    <citation type="journal article" date="2023" name="Commun. Biol.">
        <title>Reorganization of the ancestral sex-determining regions during the evolution of trioecy in Pleodorina starrii.</title>
        <authorList>
            <person name="Takahashi K."/>
            <person name="Suzuki S."/>
            <person name="Kawai-Toyooka H."/>
            <person name="Yamamoto K."/>
            <person name="Hamaji T."/>
            <person name="Ootsuki R."/>
            <person name="Yamaguchi H."/>
            <person name="Kawachi M."/>
            <person name="Higashiyama T."/>
            <person name="Nozaki H."/>
        </authorList>
    </citation>
    <scope>NUCLEOTIDE SEQUENCE [LARGE SCALE GENOMIC DNA]</scope>
    <source>
        <strain evidence="3 5">NIES-4479</strain>
    </source>
</reference>
<dbReference type="InterPro" id="IPR012337">
    <property type="entry name" value="RNaseH-like_sf"/>
</dbReference>